<dbReference type="PROSITE" id="PS00211">
    <property type="entry name" value="ABC_TRANSPORTER_1"/>
    <property type="match status" value="1"/>
</dbReference>
<evidence type="ECO:0000313" key="7">
    <source>
        <dbReference type="Proteomes" id="UP001501218"/>
    </source>
</evidence>
<protein>
    <submittedName>
        <fullName evidence="6">Zinc ABC transporter ATP-binding protein AztA</fullName>
    </submittedName>
</protein>
<dbReference type="InterPro" id="IPR027417">
    <property type="entry name" value="P-loop_NTPase"/>
</dbReference>
<dbReference type="GO" id="GO:0005524">
    <property type="term" value="F:ATP binding"/>
    <property type="evidence" value="ECO:0007669"/>
    <property type="project" value="UniProtKB-KW"/>
</dbReference>
<dbReference type="InterPro" id="IPR003439">
    <property type="entry name" value="ABC_transporter-like_ATP-bd"/>
</dbReference>
<dbReference type="Pfam" id="PF00005">
    <property type="entry name" value="ABC_tran"/>
    <property type="match status" value="1"/>
</dbReference>
<sequence>MSSVPPPAVALSQVRAGYRGKQVLDVAAAEIPRNALTTVVGPNGAGKSTLLAALAGTLPSNGALRSRYSGRPALVPQHSAVPEALPCTVFDAVAMGRWAERGPWRKLKTADREAIREAMDRLEITAFANRRLSALSGGQRQRVLVAQGLTQHANLLLLDEPDAGADPHARRLIAEAVRAETREGRTVVQVSHDITEARRADHCLLLHRGRIHATGHPGDVLTDAAINELWTPRAD</sequence>
<proteinExistence type="inferred from homology"/>
<dbReference type="InterPro" id="IPR017871">
    <property type="entry name" value="ABC_transporter-like_CS"/>
</dbReference>
<evidence type="ECO:0000256" key="1">
    <source>
        <dbReference type="ARBA" id="ARBA00005417"/>
    </source>
</evidence>
<accession>A0ABN3GWD0</accession>
<dbReference type="InterPro" id="IPR050153">
    <property type="entry name" value="Metal_Ion_Import_ABC"/>
</dbReference>
<evidence type="ECO:0000313" key="6">
    <source>
        <dbReference type="EMBL" id="GAA2362819.1"/>
    </source>
</evidence>
<gene>
    <name evidence="6" type="primary">aztA</name>
    <name evidence="6" type="ORF">GCM10009854_48100</name>
</gene>
<keyword evidence="2" id="KW-0813">Transport</keyword>
<name>A0ABN3GWD0_9PSEU</name>
<dbReference type="NCBIfam" id="NF040873">
    <property type="entry name" value="AztA"/>
    <property type="match status" value="1"/>
</dbReference>
<dbReference type="PANTHER" id="PTHR42734:SF5">
    <property type="entry name" value="IRON TRANSPORT SYSTEM ATP-BINDING PROTEIN HI_0361-RELATED"/>
    <property type="match status" value="1"/>
</dbReference>
<dbReference type="Gene3D" id="3.40.50.300">
    <property type="entry name" value="P-loop containing nucleotide triphosphate hydrolases"/>
    <property type="match status" value="1"/>
</dbReference>
<comment type="similarity">
    <text evidence="1">Belongs to the ABC transporter superfamily.</text>
</comment>
<dbReference type="PANTHER" id="PTHR42734">
    <property type="entry name" value="METAL TRANSPORT SYSTEM ATP-BINDING PROTEIN TM_0124-RELATED"/>
    <property type="match status" value="1"/>
</dbReference>
<feature type="domain" description="ABC transporter" evidence="5">
    <location>
        <begin position="9"/>
        <end position="233"/>
    </location>
</feature>
<organism evidence="6 7">
    <name type="scientific">Saccharopolyspora halophila</name>
    <dbReference type="NCBI Taxonomy" id="405551"/>
    <lineage>
        <taxon>Bacteria</taxon>
        <taxon>Bacillati</taxon>
        <taxon>Actinomycetota</taxon>
        <taxon>Actinomycetes</taxon>
        <taxon>Pseudonocardiales</taxon>
        <taxon>Pseudonocardiaceae</taxon>
        <taxon>Saccharopolyspora</taxon>
    </lineage>
</organism>
<evidence type="ECO:0000256" key="3">
    <source>
        <dbReference type="ARBA" id="ARBA00022741"/>
    </source>
</evidence>
<dbReference type="EMBL" id="BAAARA010000024">
    <property type="protein sequence ID" value="GAA2362819.1"/>
    <property type="molecule type" value="Genomic_DNA"/>
</dbReference>
<dbReference type="SMART" id="SM00382">
    <property type="entry name" value="AAA"/>
    <property type="match status" value="1"/>
</dbReference>
<keyword evidence="7" id="KW-1185">Reference proteome</keyword>
<evidence type="ECO:0000256" key="4">
    <source>
        <dbReference type="ARBA" id="ARBA00022840"/>
    </source>
</evidence>
<reference evidence="6 7" key="1">
    <citation type="journal article" date="2019" name="Int. J. Syst. Evol. Microbiol.">
        <title>The Global Catalogue of Microorganisms (GCM) 10K type strain sequencing project: providing services to taxonomists for standard genome sequencing and annotation.</title>
        <authorList>
            <consortium name="The Broad Institute Genomics Platform"/>
            <consortium name="The Broad Institute Genome Sequencing Center for Infectious Disease"/>
            <person name="Wu L."/>
            <person name="Ma J."/>
        </authorList>
    </citation>
    <scope>NUCLEOTIDE SEQUENCE [LARGE SCALE GENOMIC DNA]</scope>
    <source>
        <strain evidence="6 7">JCM 16221</strain>
    </source>
</reference>
<keyword evidence="4 6" id="KW-0067">ATP-binding</keyword>
<dbReference type="InterPro" id="IPR047748">
    <property type="entry name" value="AztA-like"/>
</dbReference>
<dbReference type="SUPFAM" id="SSF52540">
    <property type="entry name" value="P-loop containing nucleoside triphosphate hydrolases"/>
    <property type="match status" value="1"/>
</dbReference>
<comment type="caution">
    <text evidence="6">The sequence shown here is derived from an EMBL/GenBank/DDBJ whole genome shotgun (WGS) entry which is preliminary data.</text>
</comment>
<dbReference type="PROSITE" id="PS50893">
    <property type="entry name" value="ABC_TRANSPORTER_2"/>
    <property type="match status" value="1"/>
</dbReference>
<keyword evidence="3" id="KW-0547">Nucleotide-binding</keyword>
<evidence type="ECO:0000256" key="2">
    <source>
        <dbReference type="ARBA" id="ARBA00022448"/>
    </source>
</evidence>
<dbReference type="Proteomes" id="UP001501218">
    <property type="component" value="Unassembled WGS sequence"/>
</dbReference>
<dbReference type="InterPro" id="IPR003593">
    <property type="entry name" value="AAA+_ATPase"/>
</dbReference>
<evidence type="ECO:0000259" key="5">
    <source>
        <dbReference type="PROSITE" id="PS50893"/>
    </source>
</evidence>